<reference evidence="4 5" key="1">
    <citation type="submission" date="2024-09" db="EMBL/GenBank/DDBJ databases">
        <title>A chromosome-level genome assembly of Gray's grenadier anchovy, Coilia grayii.</title>
        <authorList>
            <person name="Fu Z."/>
        </authorList>
    </citation>
    <scope>NUCLEOTIDE SEQUENCE [LARGE SCALE GENOMIC DNA]</scope>
    <source>
        <strain evidence="4">G4</strain>
        <tissue evidence="4">Muscle</tissue>
    </source>
</reference>
<dbReference type="Pfam" id="PF00250">
    <property type="entry name" value="Forkhead"/>
    <property type="match status" value="1"/>
</dbReference>
<dbReference type="InterPro" id="IPR001766">
    <property type="entry name" value="Fork_head_dom"/>
</dbReference>
<dbReference type="EMBL" id="JBHFQA010000021">
    <property type="protein sequence ID" value="KAL2080055.1"/>
    <property type="molecule type" value="Genomic_DNA"/>
</dbReference>
<dbReference type="SUPFAM" id="SSF46785">
    <property type="entry name" value="Winged helix' DNA-binding domain"/>
    <property type="match status" value="1"/>
</dbReference>
<feature type="DNA-binding region" description="Fork-head" evidence="2">
    <location>
        <begin position="27"/>
        <end position="104"/>
    </location>
</feature>
<dbReference type="Gene3D" id="1.10.10.10">
    <property type="entry name" value="Winged helix-like DNA-binding domain superfamily/Winged helix DNA-binding domain"/>
    <property type="match status" value="1"/>
</dbReference>
<organism evidence="4 5">
    <name type="scientific">Coilia grayii</name>
    <name type="common">Gray's grenadier anchovy</name>
    <dbReference type="NCBI Taxonomy" id="363190"/>
    <lineage>
        <taxon>Eukaryota</taxon>
        <taxon>Metazoa</taxon>
        <taxon>Chordata</taxon>
        <taxon>Craniata</taxon>
        <taxon>Vertebrata</taxon>
        <taxon>Euteleostomi</taxon>
        <taxon>Actinopterygii</taxon>
        <taxon>Neopterygii</taxon>
        <taxon>Teleostei</taxon>
        <taxon>Clupei</taxon>
        <taxon>Clupeiformes</taxon>
        <taxon>Clupeoidei</taxon>
        <taxon>Engraulidae</taxon>
        <taxon>Coilinae</taxon>
        <taxon>Coilia</taxon>
    </lineage>
</organism>
<evidence type="ECO:0000256" key="1">
    <source>
        <dbReference type="ARBA" id="ARBA00023125"/>
    </source>
</evidence>
<keyword evidence="5" id="KW-1185">Reference proteome</keyword>
<dbReference type="GO" id="GO:0003677">
    <property type="term" value="F:DNA binding"/>
    <property type="evidence" value="ECO:0007669"/>
    <property type="project" value="UniProtKB-UniRule"/>
</dbReference>
<evidence type="ECO:0000259" key="3">
    <source>
        <dbReference type="PROSITE" id="PS50039"/>
    </source>
</evidence>
<comment type="caution">
    <text evidence="4">The sequence shown here is derived from an EMBL/GenBank/DDBJ whole genome shotgun (WGS) entry which is preliminary data.</text>
</comment>
<dbReference type="InterPro" id="IPR036390">
    <property type="entry name" value="WH_DNA-bd_sf"/>
</dbReference>
<dbReference type="AlphaFoldDB" id="A0ABD1J1A3"/>
<evidence type="ECO:0000313" key="5">
    <source>
        <dbReference type="Proteomes" id="UP001591681"/>
    </source>
</evidence>
<dbReference type="InterPro" id="IPR052327">
    <property type="entry name" value="Activin_resp_transcr_regulator"/>
</dbReference>
<dbReference type="InterPro" id="IPR036388">
    <property type="entry name" value="WH-like_DNA-bd_sf"/>
</dbReference>
<keyword evidence="2" id="KW-0539">Nucleus</keyword>
<dbReference type="GO" id="GO:0005634">
    <property type="term" value="C:nucleus"/>
    <property type="evidence" value="ECO:0007669"/>
    <property type="project" value="UniProtKB-SubCell"/>
</dbReference>
<dbReference type="SMART" id="SM00339">
    <property type="entry name" value="FH"/>
    <property type="match status" value="1"/>
</dbReference>
<evidence type="ECO:0000313" key="4">
    <source>
        <dbReference type="EMBL" id="KAL2080055.1"/>
    </source>
</evidence>
<evidence type="ECO:0000256" key="2">
    <source>
        <dbReference type="PROSITE-ProRule" id="PRU00089"/>
    </source>
</evidence>
<keyword evidence="1 2" id="KW-0238">DNA-binding</keyword>
<dbReference type="PANTHER" id="PTHR47316:SF1">
    <property type="entry name" value="FORKHEAD BOX PROTEIN H1"/>
    <property type="match status" value="1"/>
</dbReference>
<sequence length="294" mass="33510">MDQTHRAPFLTDDSICTPRRKYKRYSKNYSTYLGLIAHVIQNSPNKMLTFGQLMESLSTFVSGERRGLENNVRVCLSSNSCFVKVPVNPEYPNARRNYWKVDESRITPKMLRRHFGGTLGILSALPLRCKTQPDAKENTMKSTEIPPLLDKRPVKFSSSFSIESLLRKDPETRSKNTPQDNASGDVKSLPNACVYSLNKKFGLSAFEPTASYRDFPESGIQSFSQCGRQTYHDLHDTMRNEYTHQSERLGKRARVSPPFSVLAGAGVAPYFDHENIMALKRWSLSMKTFDSRNF</sequence>
<dbReference type="PANTHER" id="PTHR47316">
    <property type="entry name" value="FORKHEAD BOX PROTEIN H1"/>
    <property type="match status" value="1"/>
</dbReference>
<protein>
    <recommendedName>
        <fullName evidence="3">Fork-head domain-containing protein</fullName>
    </recommendedName>
</protein>
<proteinExistence type="predicted"/>
<comment type="subcellular location">
    <subcellularLocation>
        <location evidence="2">Nucleus</location>
    </subcellularLocation>
</comment>
<name>A0ABD1J1A3_9TELE</name>
<gene>
    <name evidence="4" type="ORF">ACEWY4_023848</name>
</gene>
<accession>A0ABD1J1A3</accession>
<dbReference type="Proteomes" id="UP001591681">
    <property type="component" value="Unassembled WGS sequence"/>
</dbReference>
<feature type="domain" description="Fork-head" evidence="3">
    <location>
        <begin position="27"/>
        <end position="104"/>
    </location>
</feature>
<dbReference type="PROSITE" id="PS50039">
    <property type="entry name" value="FORK_HEAD_3"/>
    <property type="match status" value="1"/>
</dbReference>